<accession>A0A5E5BV63</accession>
<keyword evidence="1" id="KW-0812">Transmembrane</keyword>
<keyword evidence="4" id="KW-1185">Reference proteome</keyword>
<dbReference type="InterPro" id="IPR008020">
    <property type="entry name" value="G8P"/>
</dbReference>
<feature type="signal peptide" evidence="2">
    <location>
        <begin position="1"/>
        <end position="26"/>
    </location>
</feature>
<dbReference type="RefSeq" id="WP_150560698.1">
    <property type="nucleotide sequence ID" value="NZ_CABPST010000009.1"/>
</dbReference>
<feature type="chain" id="PRO_5022802414" evidence="2">
    <location>
        <begin position="27"/>
        <end position="75"/>
    </location>
</feature>
<keyword evidence="1" id="KW-1133">Transmembrane helix</keyword>
<evidence type="ECO:0000313" key="3">
    <source>
        <dbReference type="EMBL" id="VVE89484.1"/>
    </source>
</evidence>
<feature type="transmembrane region" description="Helical" evidence="1">
    <location>
        <begin position="50"/>
        <end position="69"/>
    </location>
</feature>
<keyword evidence="3" id="KW-0167">Capsid protein</keyword>
<sequence>MKNIQTKFRSLSVAAVAALASSMSFAQTAPSGVDSAPIVTSINGVQPTIIAIGGAVLAVVVLAWGYKVVKGFLGR</sequence>
<keyword evidence="1" id="KW-0472">Membrane</keyword>
<proteinExistence type="predicted"/>
<keyword evidence="3" id="KW-0946">Virion</keyword>
<evidence type="ECO:0000256" key="1">
    <source>
        <dbReference type="SAM" id="Phobius"/>
    </source>
</evidence>
<protein>
    <submittedName>
        <fullName evidence="3">Coat protein</fullName>
    </submittedName>
</protein>
<dbReference type="EMBL" id="CABPST010000009">
    <property type="protein sequence ID" value="VVE89484.1"/>
    <property type="molecule type" value="Genomic_DNA"/>
</dbReference>
<dbReference type="AlphaFoldDB" id="A0A5E5BV63"/>
<keyword evidence="2" id="KW-0732">Signal</keyword>
<evidence type="ECO:0000256" key="2">
    <source>
        <dbReference type="SAM" id="SignalP"/>
    </source>
</evidence>
<dbReference type="Proteomes" id="UP000382040">
    <property type="component" value="Unassembled WGS sequence"/>
</dbReference>
<evidence type="ECO:0000313" key="4">
    <source>
        <dbReference type="Proteomes" id="UP000382040"/>
    </source>
</evidence>
<reference evidence="3 4" key="1">
    <citation type="submission" date="2019-08" db="EMBL/GenBank/DDBJ databases">
        <authorList>
            <person name="Peeters C."/>
        </authorList>
    </citation>
    <scope>NUCLEOTIDE SEQUENCE [LARGE SCALE GENOMIC DNA]</scope>
    <source>
        <strain evidence="3 4">LMG 20603</strain>
    </source>
</reference>
<gene>
    <name evidence="3" type="ORF">PBR20603_03456</name>
</gene>
<name>A0A5E5BV63_9BURK</name>
<organism evidence="3 4">
    <name type="scientific">Pandoraea bronchicola</name>
    <dbReference type="NCBI Taxonomy" id="2508287"/>
    <lineage>
        <taxon>Bacteria</taxon>
        <taxon>Pseudomonadati</taxon>
        <taxon>Pseudomonadota</taxon>
        <taxon>Betaproteobacteria</taxon>
        <taxon>Burkholderiales</taxon>
        <taxon>Burkholderiaceae</taxon>
        <taxon>Pandoraea</taxon>
    </lineage>
</organism>
<dbReference type="Pfam" id="PF05356">
    <property type="entry name" value="Phage_Coat_B"/>
    <property type="match status" value="1"/>
</dbReference>